<feature type="transmembrane region" description="Helical" evidence="16">
    <location>
        <begin position="58"/>
        <end position="77"/>
    </location>
</feature>
<evidence type="ECO:0000256" key="2">
    <source>
        <dbReference type="ARBA" id="ARBA00008142"/>
    </source>
</evidence>
<feature type="binding site" evidence="12 13">
    <location>
        <position position="59"/>
    </location>
    <ligand>
        <name>ATP</name>
        <dbReference type="ChEBI" id="CHEBI:30616"/>
    </ligand>
</feature>
<dbReference type="SMART" id="SM00562">
    <property type="entry name" value="NDK"/>
    <property type="match status" value="1"/>
</dbReference>
<keyword evidence="4 12" id="KW-0597">Phosphoprotein</keyword>
<dbReference type="EC" id="2.7.4.6" evidence="12 15"/>
<reference evidence="18 19" key="1">
    <citation type="journal article" date="2018" name="Genome Biol. Evol.">
        <title>Cladogenesis and Genomic Streamlining in Extracellular Endosymbionts of Tropical Stink Bugs.</title>
        <authorList>
            <person name="Otero-Bravo A."/>
            <person name="Goffredi S."/>
            <person name="Sabree Z.L."/>
        </authorList>
    </citation>
    <scope>NUCLEOTIDE SEQUENCE [LARGE SCALE GENOMIC DNA]</scope>
    <source>
        <strain evidence="18 19">SoEL</strain>
    </source>
</reference>
<feature type="binding site" evidence="12 13">
    <location>
        <position position="11"/>
    </location>
    <ligand>
        <name>ATP</name>
        <dbReference type="ChEBI" id="CHEBI:30616"/>
    </ligand>
</feature>
<dbReference type="PANTHER" id="PTHR46161">
    <property type="entry name" value="NUCLEOSIDE DIPHOSPHATE KINASE"/>
    <property type="match status" value="1"/>
</dbReference>
<dbReference type="Proteomes" id="UP000296144">
    <property type="component" value="Unassembled WGS sequence"/>
</dbReference>
<dbReference type="PANTHER" id="PTHR46161:SF3">
    <property type="entry name" value="NUCLEOSIDE DIPHOSPHATE KINASE DDB_G0292928-RELATED"/>
    <property type="match status" value="1"/>
</dbReference>
<comment type="subunit">
    <text evidence="12">Homotetramer.</text>
</comment>
<dbReference type="OrthoDB" id="9801161at2"/>
<sequence length="139" mass="16023">MKVERTLSIIKPNAVAKNVIGEIFNKFEVSGFKIIGIKMMRLNKKQTENFYHQHQDKFFFIDLILFMISGPIVVSVLERKNAVRYYRELMGATDPKKAIKGTLRAEYGDDYTANALHGSDSIKSAIFEIDYFFRSDELS</sequence>
<dbReference type="GO" id="GO:0004550">
    <property type="term" value="F:nucleoside diphosphate kinase activity"/>
    <property type="evidence" value="ECO:0007669"/>
    <property type="project" value="UniProtKB-UniRule"/>
</dbReference>
<keyword evidence="7 12" id="KW-0547">Nucleotide-binding</keyword>
<evidence type="ECO:0000256" key="1">
    <source>
        <dbReference type="ARBA" id="ARBA00001946"/>
    </source>
</evidence>
<keyword evidence="6 12" id="KW-0479">Metal-binding</keyword>
<keyword evidence="16" id="KW-0472">Membrane</keyword>
<evidence type="ECO:0000256" key="7">
    <source>
        <dbReference type="ARBA" id="ARBA00022741"/>
    </source>
</evidence>
<dbReference type="GO" id="GO:0046872">
    <property type="term" value="F:metal ion binding"/>
    <property type="evidence" value="ECO:0007669"/>
    <property type="project" value="UniProtKB-KW"/>
</dbReference>
<keyword evidence="8 12" id="KW-0418">Kinase</keyword>
<evidence type="ECO:0000256" key="9">
    <source>
        <dbReference type="ARBA" id="ARBA00022840"/>
    </source>
</evidence>
<dbReference type="HAMAP" id="MF_00451">
    <property type="entry name" value="NDP_kinase"/>
    <property type="match status" value="1"/>
</dbReference>
<evidence type="ECO:0000259" key="17">
    <source>
        <dbReference type="SMART" id="SM00562"/>
    </source>
</evidence>
<comment type="catalytic activity">
    <reaction evidence="12 15">
        <text>a 2'-deoxyribonucleoside 5'-diphosphate + ATP = a 2'-deoxyribonucleoside 5'-triphosphate + ADP</text>
        <dbReference type="Rhea" id="RHEA:44640"/>
        <dbReference type="ChEBI" id="CHEBI:30616"/>
        <dbReference type="ChEBI" id="CHEBI:61560"/>
        <dbReference type="ChEBI" id="CHEBI:73316"/>
        <dbReference type="ChEBI" id="CHEBI:456216"/>
        <dbReference type="EC" id="2.7.4.6"/>
    </reaction>
</comment>
<dbReference type="InterPro" id="IPR036850">
    <property type="entry name" value="NDK-like_dom_sf"/>
</dbReference>
<feature type="binding site" evidence="12 13">
    <location>
        <position position="104"/>
    </location>
    <ligand>
        <name>ATP</name>
        <dbReference type="ChEBI" id="CHEBI:30616"/>
    </ligand>
</feature>
<evidence type="ECO:0000256" key="14">
    <source>
        <dbReference type="RuleBase" id="RU004011"/>
    </source>
</evidence>
<dbReference type="GO" id="GO:0006228">
    <property type="term" value="P:UTP biosynthetic process"/>
    <property type="evidence" value="ECO:0007669"/>
    <property type="project" value="UniProtKB-UniRule"/>
</dbReference>
<keyword evidence="10 12" id="KW-0460">Magnesium</keyword>
<evidence type="ECO:0000256" key="6">
    <source>
        <dbReference type="ARBA" id="ARBA00022723"/>
    </source>
</evidence>
<keyword evidence="16" id="KW-1133">Transmembrane helix</keyword>
<dbReference type="GO" id="GO:0006183">
    <property type="term" value="P:GTP biosynthetic process"/>
    <property type="evidence" value="ECO:0007669"/>
    <property type="project" value="UniProtKB-UniRule"/>
</dbReference>
<evidence type="ECO:0000256" key="13">
    <source>
        <dbReference type="PROSITE-ProRule" id="PRU00706"/>
    </source>
</evidence>
<evidence type="ECO:0000313" key="18">
    <source>
        <dbReference type="EMBL" id="PPI86677.1"/>
    </source>
</evidence>
<evidence type="ECO:0000256" key="12">
    <source>
        <dbReference type="HAMAP-Rule" id="MF_00451"/>
    </source>
</evidence>
<feature type="binding site" evidence="12 13">
    <location>
        <position position="114"/>
    </location>
    <ligand>
        <name>ATP</name>
        <dbReference type="ChEBI" id="CHEBI:30616"/>
    </ligand>
</feature>
<comment type="cofactor">
    <cofactor evidence="1 12">
        <name>Mg(2+)</name>
        <dbReference type="ChEBI" id="CHEBI:18420"/>
    </cofactor>
</comment>
<dbReference type="Pfam" id="PF00334">
    <property type="entry name" value="NDK"/>
    <property type="match status" value="1"/>
</dbReference>
<dbReference type="AlphaFoldDB" id="A0A2P5SWG1"/>
<evidence type="ECO:0000256" key="11">
    <source>
        <dbReference type="ARBA" id="ARBA00023080"/>
    </source>
</evidence>
<feature type="active site" description="Pros-phosphohistidine intermediate" evidence="12 13">
    <location>
        <position position="117"/>
    </location>
</feature>
<organism evidence="18 19">
    <name type="scientific">Candidatus Pantoea edessiphila</name>
    <dbReference type="NCBI Taxonomy" id="2044610"/>
    <lineage>
        <taxon>Bacteria</taxon>
        <taxon>Pseudomonadati</taxon>
        <taxon>Pseudomonadota</taxon>
        <taxon>Gammaproteobacteria</taxon>
        <taxon>Enterobacterales</taxon>
        <taxon>Erwiniaceae</taxon>
        <taxon>Pantoea</taxon>
    </lineage>
</organism>
<feature type="domain" description="Nucleoside diphosphate kinase-like" evidence="17">
    <location>
        <begin position="3"/>
        <end position="139"/>
    </location>
</feature>
<name>A0A2P5SWG1_9GAMM</name>
<dbReference type="PROSITE" id="PS51374">
    <property type="entry name" value="NDPK_LIKE"/>
    <property type="match status" value="1"/>
</dbReference>
<dbReference type="InterPro" id="IPR034907">
    <property type="entry name" value="NDK-like_dom"/>
</dbReference>
<evidence type="ECO:0000256" key="5">
    <source>
        <dbReference type="ARBA" id="ARBA00022679"/>
    </source>
</evidence>
<comment type="caution">
    <text evidence="18">The sequence shown here is derived from an EMBL/GenBank/DDBJ whole genome shotgun (WGS) entry which is preliminary data.</text>
</comment>
<dbReference type="RefSeq" id="WP_136129840.1">
    <property type="nucleotide sequence ID" value="NZ_PDKU01000001.1"/>
</dbReference>
<dbReference type="PROSITE" id="PS00469">
    <property type="entry name" value="NDPK"/>
    <property type="match status" value="1"/>
</dbReference>
<evidence type="ECO:0000313" key="19">
    <source>
        <dbReference type="Proteomes" id="UP000296144"/>
    </source>
</evidence>
<dbReference type="FunFam" id="3.30.70.141:FF:000017">
    <property type="entry name" value="Nucleoside diphosphate kinase"/>
    <property type="match status" value="1"/>
</dbReference>
<dbReference type="GO" id="GO:0006241">
    <property type="term" value="P:CTP biosynthetic process"/>
    <property type="evidence" value="ECO:0007669"/>
    <property type="project" value="UniProtKB-UniRule"/>
</dbReference>
<keyword evidence="19" id="KW-1185">Reference proteome</keyword>
<dbReference type="GO" id="GO:0005737">
    <property type="term" value="C:cytoplasm"/>
    <property type="evidence" value="ECO:0007669"/>
    <property type="project" value="UniProtKB-SubCell"/>
</dbReference>
<keyword evidence="3 12" id="KW-0963">Cytoplasm</keyword>
<comment type="similarity">
    <text evidence="2 12 13 14">Belongs to the NDK family.</text>
</comment>
<comment type="subcellular location">
    <subcellularLocation>
        <location evidence="12">Cytoplasm</location>
    </subcellularLocation>
</comment>
<evidence type="ECO:0000256" key="8">
    <source>
        <dbReference type="ARBA" id="ARBA00022777"/>
    </source>
</evidence>
<protein>
    <recommendedName>
        <fullName evidence="12 15">Nucleoside diphosphate kinase</fullName>
        <shortName evidence="12">NDK</shortName>
        <shortName evidence="12">NDP kinase</shortName>
        <ecNumber evidence="12 15">2.7.4.6</ecNumber>
    </recommendedName>
    <alternativeName>
        <fullName evidence="12">Nucleoside-2-P kinase</fullName>
    </alternativeName>
</protein>
<evidence type="ECO:0000256" key="10">
    <source>
        <dbReference type="ARBA" id="ARBA00022842"/>
    </source>
</evidence>
<keyword evidence="9 12" id="KW-0067">ATP-binding</keyword>
<dbReference type="InterPro" id="IPR023005">
    <property type="entry name" value="Nucleoside_diP_kinase_AS"/>
</dbReference>
<accession>A0A2P5SWG1</accession>
<evidence type="ECO:0000256" key="3">
    <source>
        <dbReference type="ARBA" id="ARBA00022490"/>
    </source>
</evidence>
<dbReference type="Gene3D" id="3.30.70.141">
    <property type="entry name" value="Nucleoside diphosphate kinase-like domain"/>
    <property type="match status" value="1"/>
</dbReference>
<evidence type="ECO:0000256" key="16">
    <source>
        <dbReference type="SAM" id="Phobius"/>
    </source>
</evidence>
<evidence type="ECO:0000256" key="4">
    <source>
        <dbReference type="ARBA" id="ARBA00022553"/>
    </source>
</evidence>
<keyword evidence="5 12" id="KW-0808">Transferase</keyword>
<dbReference type="SUPFAM" id="SSF54919">
    <property type="entry name" value="Nucleoside diphosphate kinase, NDK"/>
    <property type="match status" value="1"/>
</dbReference>
<comment type="function">
    <text evidence="12">Major role in the synthesis of nucleoside triphosphates other than ATP. The ATP gamma phosphate is transferred to the NDP beta phosphate via a ping-pong mechanism, using a phosphorylated active-site intermediate.</text>
</comment>
<evidence type="ECO:0000256" key="15">
    <source>
        <dbReference type="RuleBase" id="RU004013"/>
    </source>
</evidence>
<dbReference type="NCBIfam" id="NF001908">
    <property type="entry name" value="PRK00668.1"/>
    <property type="match status" value="1"/>
</dbReference>
<dbReference type="PRINTS" id="PR01243">
    <property type="entry name" value="NUCDPKINASE"/>
</dbReference>
<dbReference type="GO" id="GO:0005524">
    <property type="term" value="F:ATP binding"/>
    <property type="evidence" value="ECO:0007669"/>
    <property type="project" value="UniProtKB-UniRule"/>
</dbReference>
<dbReference type="CDD" id="cd04413">
    <property type="entry name" value="NDPk_I"/>
    <property type="match status" value="1"/>
</dbReference>
<proteinExistence type="inferred from homology"/>
<keyword evidence="16" id="KW-0812">Transmembrane</keyword>
<gene>
    <name evidence="12" type="primary">ndk</name>
    <name evidence="18" type="ORF">CRV10_00220</name>
</gene>
<feature type="binding site" evidence="12 13">
    <location>
        <position position="93"/>
    </location>
    <ligand>
        <name>ATP</name>
        <dbReference type="ChEBI" id="CHEBI:30616"/>
    </ligand>
</feature>
<dbReference type="EMBL" id="PDKU01000001">
    <property type="protein sequence ID" value="PPI86677.1"/>
    <property type="molecule type" value="Genomic_DNA"/>
</dbReference>
<keyword evidence="11 12" id="KW-0546">Nucleotide metabolism</keyword>
<comment type="catalytic activity">
    <reaction evidence="12">
        <text>a ribonucleoside 5'-diphosphate + ATP = a ribonucleoside 5'-triphosphate + ADP</text>
        <dbReference type="Rhea" id="RHEA:18113"/>
        <dbReference type="ChEBI" id="CHEBI:30616"/>
        <dbReference type="ChEBI" id="CHEBI:57930"/>
        <dbReference type="ChEBI" id="CHEBI:61557"/>
        <dbReference type="ChEBI" id="CHEBI:456216"/>
        <dbReference type="EC" id="2.7.4.6"/>
    </reaction>
</comment>
<dbReference type="InterPro" id="IPR001564">
    <property type="entry name" value="Nucleoside_diP_kinase"/>
</dbReference>
<feature type="binding site" evidence="12 13">
    <location>
        <position position="87"/>
    </location>
    <ligand>
        <name>ATP</name>
        <dbReference type="ChEBI" id="CHEBI:30616"/>
    </ligand>
</feature>